<proteinExistence type="predicted"/>
<protein>
    <submittedName>
        <fullName evidence="1">Uncharacterized protein</fullName>
    </submittedName>
</protein>
<accession>A0A7U1</accession>
<dbReference type="KEGG" id="vg:4484424"/>
<keyword evidence="2" id="KW-1185">Reference proteome</keyword>
<dbReference type="EMBL" id="AB231700">
    <property type="protein sequence ID" value="BAF36268.1"/>
    <property type="molecule type" value="Genomic_DNA"/>
</dbReference>
<name>A0A7U1_9CAUD</name>
<dbReference type="Proteomes" id="UP000001249">
    <property type="component" value="Segment"/>
</dbReference>
<dbReference type="SMR" id="A0A7U1"/>
<sequence>MVTLMDKILRLLGLHNPMKAIEASLSNFPLTDNFAQQVAINDRTYLDIVGDIGEFRYEWVQFNPLSHVDILVMSDHIAVDLDFGYLYTYIKNDLNDVAIVLEYRAAFNYATLNKQKMDKFLGRVGRVVHVLNSYTESYAKDKRREAIENLINHGSPLDGDNMDILDFSALNIDPIEDDDGNNSIGSPN</sequence>
<dbReference type="RefSeq" id="YP_851191.1">
    <property type="nucleotide sequence ID" value="NC_008562.1"/>
</dbReference>
<dbReference type="GeneID" id="4484424"/>
<reference evidence="2" key="1">
    <citation type="journal article" date="2008" name="J. Bacteriol.">
        <title>Ma-LMM01 infecting toxic Microcystis aeruginosa illuminates diverse cyanophage genome strategies.</title>
        <authorList>
            <person name="Yoshida T."/>
            <person name="Nagasaki K."/>
            <person name="Takashima Y."/>
            <person name="Shirai Y."/>
            <person name="Tomaru Y."/>
            <person name="Takao Y."/>
            <person name="Sakamoto S."/>
            <person name="Hiroishi S."/>
            <person name="Ogata H."/>
        </authorList>
    </citation>
    <scope>NUCLEOTIDE SEQUENCE</scope>
</reference>
<organism evidence="1 2">
    <name type="scientific">Microcystis phage LMM01</name>
    <dbReference type="NCBI Taxonomy" id="2856824"/>
    <lineage>
        <taxon>Viruses</taxon>
        <taxon>Duplodnaviria</taxon>
        <taxon>Heunggongvirae</taxon>
        <taxon>Uroviricota</taxon>
        <taxon>Caudoviricetes</taxon>
        <taxon>Fukuivirus</taxon>
        <taxon>Fukuivirus LMM01</taxon>
    </lineage>
</organism>
<evidence type="ECO:0000313" key="2">
    <source>
        <dbReference type="Proteomes" id="UP000001249"/>
    </source>
</evidence>
<evidence type="ECO:0000313" key="1">
    <source>
        <dbReference type="EMBL" id="BAF36268.1"/>
    </source>
</evidence>